<dbReference type="InterPro" id="IPR005202">
    <property type="entry name" value="TF_GRAS"/>
</dbReference>
<proteinExistence type="predicted"/>
<dbReference type="EMBL" id="JANQDX010000013">
    <property type="protein sequence ID" value="KAL0913046.1"/>
    <property type="molecule type" value="Genomic_DNA"/>
</dbReference>
<keyword evidence="4" id="KW-1185">Reference proteome</keyword>
<evidence type="ECO:0000256" key="2">
    <source>
        <dbReference type="ARBA" id="ARBA00023163"/>
    </source>
</evidence>
<evidence type="ECO:0000313" key="3">
    <source>
        <dbReference type="EMBL" id="KAL0913046.1"/>
    </source>
</evidence>
<dbReference type="AlphaFoldDB" id="A0ABD0US01"/>
<keyword evidence="1" id="KW-0805">Transcription regulation</keyword>
<accession>A0ABD0US01</accession>
<gene>
    <name evidence="3" type="ORF">M5K25_016477</name>
</gene>
<dbReference type="Proteomes" id="UP001552299">
    <property type="component" value="Unassembled WGS sequence"/>
</dbReference>
<organism evidence="3 4">
    <name type="scientific">Dendrobium thyrsiflorum</name>
    <name type="common">Pinecone-like raceme dendrobium</name>
    <name type="synonym">Orchid</name>
    <dbReference type="NCBI Taxonomy" id="117978"/>
    <lineage>
        <taxon>Eukaryota</taxon>
        <taxon>Viridiplantae</taxon>
        <taxon>Streptophyta</taxon>
        <taxon>Embryophyta</taxon>
        <taxon>Tracheophyta</taxon>
        <taxon>Spermatophyta</taxon>
        <taxon>Magnoliopsida</taxon>
        <taxon>Liliopsida</taxon>
        <taxon>Asparagales</taxon>
        <taxon>Orchidaceae</taxon>
        <taxon>Epidendroideae</taxon>
        <taxon>Malaxideae</taxon>
        <taxon>Dendrobiinae</taxon>
        <taxon>Dendrobium</taxon>
    </lineage>
</organism>
<comment type="caution">
    <text evidence="3">The sequence shown here is derived from an EMBL/GenBank/DDBJ whole genome shotgun (WGS) entry which is preliminary data.</text>
</comment>
<evidence type="ECO:0000313" key="4">
    <source>
        <dbReference type="Proteomes" id="UP001552299"/>
    </source>
</evidence>
<dbReference type="Pfam" id="PF03514">
    <property type="entry name" value="GRAS"/>
    <property type="match status" value="1"/>
</dbReference>
<reference evidence="3 4" key="1">
    <citation type="journal article" date="2024" name="Plant Biotechnol. J.">
        <title>Dendrobium thyrsiflorum genome and its molecular insights into genes involved in important horticultural traits.</title>
        <authorList>
            <person name="Chen B."/>
            <person name="Wang J.Y."/>
            <person name="Zheng P.J."/>
            <person name="Li K.L."/>
            <person name="Liang Y.M."/>
            <person name="Chen X.F."/>
            <person name="Zhang C."/>
            <person name="Zhao X."/>
            <person name="He X."/>
            <person name="Zhang G.Q."/>
            <person name="Liu Z.J."/>
            <person name="Xu Q."/>
        </authorList>
    </citation>
    <scope>NUCLEOTIDE SEQUENCE [LARGE SCALE GENOMIC DNA]</scope>
    <source>
        <strain evidence="3">GZMU011</strain>
    </source>
</reference>
<sequence>MLRLVRQLQPKIVLVVDEECDRNEFPFSHHFFRAFQSSMALLDSIDAVSSNLDMTNKIERFVLLDSIEKCIIWCHRAADKLLPWRTLSGFVPAQFSNFTEMLVECLLEGKLFCADTGRKLITPLMTRRLKPYKELVDLIPILVGGGANYCSKAGTR</sequence>
<protein>
    <submittedName>
        <fullName evidence="3">Uncharacterized protein</fullName>
    </submittedName>
</protein>
<name>A0ABD0US01_DENTH</name>
<keyword evidence="2" id="KW-0804">Transcription</keyword>
<evidence type="ECO:0000256" key="1">
    <source>
        <dbReference type="ARBA" id="ARBA00023015"/>
    </source>
</evidence>